<reference evidence="2 3" key="1">
    <citation type="journal article" date="2014" name="BMC Genomics">
        <title>Comparative genomics of the major fungal agents of human and animal Sporotrichosis: Sporothrix schenckii and Sporothrix brasiliensis.</title>
        <authorList>
            <person name="Teixeira M.M."/>
            <person name="de Almeida L.G."/>
            <person name="Kubitschek-Barreira P."/>
            <person name="Alves F.L."/>
            <person name="Kioshima E.S."/>
            <person name="Abadio A.K."/>
            <person name="Fernandes L."/>
            <person name="Derengowski L.S."/>
            <person name="Ferreira K.S."/>
            <person name="Souza R.C."/>
            <person name="Ruiz J.C."/>
            <person name="de Andrade N.C."/>
            <person name="Paes H.C."/>
            <person name="Nicola A.M."/>
            <person name="Albuquerque P."/>
            <person name="Gerber A.L."/>
            <person name="Martins V.P."/>
            <person name="Peconick L.D."/>
            <person name="Neto A.V."/>
            <person name="Chaucanez C.B."/>
            <person name="Silva P.A."/>
            <person name="Cunha O.L."/>
            <person name="de Oliveira F.F."/>
            <person name="dos Santos T.C."/>
            <person name="Barros A.L."/>
            <person name="Soares M.A."/>
            <person name="de Oliveira L.M."/>
            <person name="Marini M.M."/>
            <person name="Villalobos-Duno H."/>
            <person name="Cunha M.M."/>
            <person name="de Hoog S."/>
            <person name="da Silveira J.F."/>
            <person name="Henrissat B."/>
            <person name="Nino-Vega G.A."/>
            <person name="Cisalpino P.S."/>
            <person name="Mora-Montes H.M."/>
            <person name="Almeida S.R."/>
            <person name="Stajich J.E."/>
            <person name="Lopes-Bezerra L.M."/>
            <person name="Vasconcelos A.T."/>
            <person name="Felipe M.S."/>
        </authorList>
    </citation>
    <scope>NUCLEOTIDE SEQUENCE [LARGE SCALE GENOMIC DNA]</scope>
    <source>
        <strain evidence="2 3">1099-18</strain>
    </source>
</reference>
<dbReference type="RefSeq" id="XP_016590993.1">
    <property type="nucleotide sequence ID" value="XM_016734499.1"/>
</dbReference>
<organism evidence="2 3">
    <name type="scientific">Sporothrix schenckii 1099-18</name>
    <dbReference type="NCBI Taxonomy" id="1397361"/>
    <lineage>
        <taxon>Eukaryota</taxon>
        <taxon>Fungi</taxon>
        <taxon>Dikarya</taxon>
        <taxon>Ascomycota</taxon>
        <taxon>Pezizomycotina</taxon>
        <taxon>Sordariomycetes</taxon>
        <taxon>Sordariomycetidae</taxon>
        <taxon>Ophiostomatales</taxon>
        <taxon>Ophiostomataceae</taxon>
        <taxon>Sporothrix</taxon>
    </lineage>
</organism>
<reference evidence="2 3" key="2">
    <citation type="journal article" date="2015" name="Eukaryot. Cell">
        <title>Asexual propagation of a virulent clone complex in a human and feline outbreak of sporotrichosis.</title>
        <authorList>
            <person name="Teixeira Mde M."/>
            <person name="Rodrigues A.M."/>
            <person name="Tsui C.K."/>
            <person name="de Almeida L.G."/>
            <person name="Van Diepeningen A.D."/>
            <person name="van den Ende B.G."/>
            <person name="Fernandes G.F."/>
            <person name="Kano R."/>
            <person name="Hamelin R.C."/>
            <person name="Lopes-Bezerra L.M."/>
            <person name="Vasconcelos A.T."/>
            <person name="de Hoog S."/>
            <person name="de Camargo Z.P."/>
            <person name="Felipe M.S."/>
        </authorList>
    </citation>
    <scope>NUCLEOTIDE SEQUENCE [LARGE SCALE GENOMIC DNA]</scope>
    <source>
        <strain evidence="2 3">1099-18</strain>
    </source>
</reference>
<gene>
    <name evidence="2" type="ORF">SPSK_07845</name>
</gene>
<dbReference type="GeneID" id="27669776"/>
<sequence>MAARKILALAILMAPLVSASPVQPRAEDGFIPTPTWWFPGRPTSTLQPDPVIPGGPILPDPVFPGGELDPDDPFTGDDGDSNFNVGRAVADDPPPSFGLGDPLPPTLSPGLIVPGGPLVGDNGNNDGSDTSFGGAPQRRVDAEIAAAAVVCTYTLTDASAVHLPAPCTWDGTMTEYASTVTKVRTVDCHGCDHLQIARDTYNCPAMIIRGTTSVDTATTLYRTKCAPSAALTGTATGHGTGNAAAVPAAAVPVAAGAAEPTAGAAL</sequence>
<dbReference type="EMBL" id="AXCR01000004">
    <property type="protein sequence ID" value="KJR88317.1"/>
    <property type="molecule type" value="Genomic_DNA"/>
</dbReference>
<name>A0A0F2MFA4_SPOSC</name>
<dbReference type="VEuPathDB" id="FungiDB:SPSK_07845"/>
<evidence type="ECO:0000313" key="2">
    <source>
        <dbReference type="EMBL" id="KJR88317.1"/>
    </source>
</evidence>
<dbReference type="OrthoDB" id="5233988at2759"/>
<comment type="caution">
    <text evidence="2">The sequence shown here is derived from an EMBL/GenBank/DDBJ whole genome shotgun (WGS) entry which is preliminary data.</text>
</comment>
<dbReference type="AlphaFoldDB" id="A0A0F2MFA4"/>
<evidence type="ECO:0000256" key="1">
    <source>
        <dbReference type="SAM" id="SignalP"/>
    </source>
</evidence>
<dbReference type="Proteomes" id="UP000033710">
    <property type="component" value="Unassembled WGS sequence"/>
</dbReference>
<protein>
    <submittedName>
        <fullName evidence="2">Uncharacterized protein</fullName>
    </submittedName>
</protein>
<proteinExistence type="predicted"/>
<accession>A0A0F2MFA4</accession>
<feature type="chain" id="PRO_5002455186" evidence="1">
    <location>
        <begin position="20"/>
        <end position="266"/>
    </location>
</feature>
<dbReference type="KEGG" id="ssck:SPSK_07845"/>
<keyword evidence="1" id="KW-0732">Signal</keyword>
<evidence type="ECO:0000313" key="3">
    <source>
        <dbReference type="Proteomes" id="UP000033710"/>
    </source>
</evidence>
<feature type="signal peptide" evidence="1">
    <location>
        <begin position="1"/>
        <end position="19"/>
    </location>
</feature>